<feature type="region of interest" description="Disordered" evidence="1">
    <location>
        <begin position="23"/>
        <end position="49"/>
    </location>
</feature>
<protein>
    <submittedName>
        <fullName evidence="2">Uncharacterized protein</fullName>
    </submittedName>
</protein>
<gene>
    <name evidence="2" type="ORF">HCN08_09805</name>
</gene>
<evidence type="ECO:0000313" key="2">
    <source>
        <dbReference type="EMBL" id="NJP43693.1"/>
    </source>
</evidence>
<evidence type="ECO:0000313" key="3">
    <source>
        <dbReference type="Proteomes" id="UP000734511"/>
    </source>
</evidence>
<proteinExistence type="predicted"/>
<dbReference type="Proteomes" id="UP000734511">
    <property type="component" value="Unassembled WGS sequence"/>
</dbReference>
<reference evidence="2 3" key="1">
    <citation type="submission" date="2020-03" db="EMBL/GenBank/DDBJ databases">
        <title>WGS of actinomycetes isolated from Thailand.</title>
        <authorList>
            <person name="Thawai C."/>
        </authorList>
    </citation>
    <scope>NUCLEOTIDE SEQUENCE [LARGE SCALE GENOMIC DNA]</scope>
    <source>
        <strain evidence="2 3">PRB2-1</strain>
    </source>
</reference>
<dbReference type="RefSeq" id="WP_167982539.1">
    <property type="nucleotide sequence ID" value="NZ_JAATEJ010000005.1"/>
</dbReference>
<accession>A0ABX0ZPW8</accession>
<evidence type="ECO:0000256" key="1">
    <source>
        <dbReference type="SAM" id="MobiDB-lite"/>
    </source>
</evidence>
<comment type="caution">
    <text evidence="2">The sequence shown here is derived from an EMBL/GenBank/DDBJ whole genome shotgun (WGS) entry which is preliminary data.</text>
</comment>
<keyword evidence="3" id="KW-1185">Reference proteome</keyword>
<organism evidence="2 3">
    <name type="scientific">Actinacidiphila epipremni</name>
    <dbReference type="NCBI Taxonomy" id="2053013"/>
    <lineage>
        <taxon>Bacteria</taxon>
        <taxon>Bacillati</taxon>
        <taxon>Actinomycetota</taxon>
        <taxon>Actinomycetes</taxon>
        <taxon>Kitasatosporales</taxon>
        <taxon>Streptomycetaceae</taxon>
        <taxon>Actinacidiphila</taxon>
    </lineage>
</organism>
<name>A0ABX0ZPW8_9ACTN</name>
<dbReference type="EMBL" id="JAATEJ010000005">
    <property type="protein sequence ID" value="NJP43693.1"/>
    <property type="molecule type" value="Genomic_DNA"/>
</dbReference>
<sequence length="49" mass="5085">MLMVLMVREVRAVRARMRAAEIPASGGPHGIGRRRAGAGAIGNQESGIG</sequence>